<dbReference type="PANTHER" id="PTHR21174:SF0">
    <property type="entry name" value="HD PHOSPHOHYDROLASE FAMILY PROTEIN-RELATED"/>
    <property type="match status" value="1"/>
</dbReference>
<comment type="caution">
    <text evidence="1">The sequence shown here is derived from an EMBL/GenBank/DDBJ whole genome shotgun (WGS) entry which is preliminary data.</text>
</comment>
<evidence type="ECO:0000313" key="2">
    <source>
        <dbReference type="Proteomes" id="UP001347796"/>
    </source>
</evidence>
<name>A0AAN8QCN2_PATCE</name>
<dbReference type="PIRSF" id="PIRSF035170">
    <property type="entry name" value="HD_phosphohydro"/>
    <property type="match status" value="1"/>
</dbReference>
<dbReference type="EMBL" id="JAZGQO010000003">
    <property type="protein sequence ID" value="KAK6188472.1"/>
    <property type="molecule type" value="Genomic_DNA"/>
</dbReference>
<dbReference type="Proteomes" id="UP001347796">
    <property type="component" value="Unassembled WGS sequence"/>
</dbReference>
<organism evidence="1 2">
    <name type="scientific">Patella caerulea</name>
    <name type="common">Rayed Mediterranean limpet</name>
    <dbReference type="NCBI Taxonomy" id="87958"/>
    <lineage>
        <taxon>Eukaryota</taxon>
        <taxon>Metazoa</taxon>
        <taxon>Spiralia</taxon>
        <taxon>Lophotrochozoa</taxon>
        <taxon>Mollusca</taxon>
        <taxon>Gastropoda</taxon>
        <taxon>Patellogastropoda</taxon>
        <taxon>Patelloidea</taxon>
        <taxon>Patellidae</taxon>
        <taxon>Patella</taxon>
    </lineage>
</organism>
<keyword evidence="2" id="KW-1185">Reference proteome</keyword>
<gene>
    <name evidence="1" type="ORF">SNE40_004639</name>
</gene>
<reference evidence="1 2" key="1">
    <citation type="submission" date="2024-01" db="EMBL/GenBank/DDBJ databases">
        <title>The genome of the rayed Mediterranean limpet Patella caerulea (Linnaeus, 1758).</title>
        <authorList>
            <person name="Anh-Thu Weber A."/>
            <person name="Halstead-Nussloch G."/>
        </authorList>
    </citation>
    <scope>NUCLEOTIDE SEQUENCE [LARGE SCALE GENOMIC DNA]</scope>
    <source>
        <strain evidence="1">AATW-2023a</strain>
        <tissue evidence="1">Whole specimen</tissue>
    </source>
</reference>
<dbReference type="PANTHER" id="PTHR21174">
    <property type="match status" value="1"/>
</dbReference>
<proteinExistence type="predicted"/>
<dbReference type="SUPFAM" id="SSF109604">
    <property type="entry name" value="HD-domain/PDEase-like"/>
    <property type="match status" value="1"/>
</dbReference>
<sequence length="215" mass="25838">MSQIAAKSRFLELCHRLHIDMGISQKWFTIIVERYGEHLRKYHTLQHLEDMFFYYDKWKPSLSKPDDVLLAIYFHDIVYDPTANDNEEKSIQLFEDFISDSCPDMTEVKRSVIYLIQTTITHLTAFDEKNDDLNYFLDFDMAILGSDEKDYREYADNIRKEYKHHSDDVFNTKRIAVLENFLKRPHIFNTDSFRDLYEDKARLNITEEIKRLKAK</sequence>
<evidence type="ECO:0008006" key="3">
    <source>
        <dbReference type="Google" id="ProtNLM"/>
    </source>
</evidence>
<accession>A0AAN8QCN2</accession>
<protein>
    <recommendedName>
        <fullName evidence="3">Metal-dependent HD superfamily phosphohydrolase</fullName>
    </recommendedName>
</protein>
<dbReference type="InterPro" id="IPR009218">
    <property type="entry name" value="HD_phosphohydro"/>
</dbReference>
<dbReference type="AlphaFoldDB" id="A0AAN8QCN2"/>
<evidence type="ECO:0000313" key="1">
    <source>
        <dbReference type="EMBL" id="KAK6188472.1"/>
    </source>
</evidence>